<organism evidence="2 3">
    <name type="scientific">Nakamurella alba</name>
    <dbReference type="NCBI Taxonomy" id="2665158"/>
    <lineage>
        <taxon>Bacteria</taxon>
        <taxon>Bacillati</taxon>
        <taxon>Actinomycetota</taxon>
        <taxon>Actinomycetes</taxon>
        <taxon>Nakamurellales</taxon>
        <taxon>Nakamurellaceae</taxon>
        <taxon>Nakamurella</taxon>
    </lineage>
</organism>
<comment type="caution">
    <text evidence="2">The sequence shown here is derived from an EMBL/GenBank/DDBJ whole genome shotgun (WGS) entry which is preliminary data.</text>
</comment>
<feature type="transmembrane region" description="Helical" evidence="1">
    <location>
        <begin position="83"/>
        <end position="101"/>
    </location>
</feature>
<reference evidence="2 3" key="1">
    <citation type="submission" date="2019-11" db="EMBL/GenBank/DDBJ databases">
        <authorList>
            <person name="Jiang L.-Q."/>
        </authorList>
    </citation>
    <scope>NUCLEOTIDE SEQUENCE [LARGE SCALE GENOMIC DNA]</scope>
    <source>
        <strain evidence="2 3">YIM 132087</strain>
    </source>
</reference>
<proteinExistence type="predicted"/>
<accession>A0A7K1FIM8</accession>
<dbReference type="Pfam" id="PF05437">
    <property type="entry name" value="AzlD"/>
    <property type="match status" value="1"/>
</dbReference>
<keyword evidence="3" id="KW-1185">Reference proteome</keyword>
<evidence type="ECO:0000313" key="2">
    <source>
        <dbReference type="EMBL" id="MTD13930.1"/>
    </source>
</evidence>
<gene>
    <name evidence="2" type="ORF">GIS00_08240</name>
</gene>
<keyword evidence="1" id="KW-1133">Transmembrane helix</keyword>
<dbReference type="Proteomes" id="UP000460221">
    <property type="component" value="Unassembled WGS sequence"/>
</dbReference>
<protein>
    <submittedName>
        <fullName evidence="2">AzlD domain-containing protein</fullName>
    </submittedName>
</protein>
<dbReference type="EMBL" id="WLYK01000001">
    <property type="protein sequence ID" value="MTD13930.1"/>
    <property type="molecule type" value="Genomic_DNA"/>
</dbReference>
<name>A0A7K1FIM8_9ACTN</name>
<evidence type="ECO:0000313" key="3">
    <source>
        <dbReference type="Proteomes" id="UP000460221"/>
    </source>
</evidence>
<dbReference type="AlphaFoldDB" id="A0A7K1FIM8"/>
<evidence type="ECO:0000256" key="1">
    <source>
        <dbReference type="SAM" id="Phobius"/>
    </source>
</evidence>
<sequence>MMLWAAILVASVGCYLFKLAGMSVPAGLLARPAVQRIAALLPIVLLAALIAVQTVSSGQRLLIDARLAGVAVAVIAAWRRAPFLLILVLAAVTTALVRWWIPGS</sequence>
<dbReference type="InterPro" id="IPR008407">
    <property type="entry name" value="Brnchd-chn_aa_trnsp_AzlD"/>
</dbReference>
<keyword evidence="1" id="KW-0812">Transmembrane</keyword>
<keyword evidence="1" id="KW-0472">Membrane</keyword>
<feature type="transmembrane region" description="Helical" evidence="1">
    <location>
        <begin position="37"/>
        <end position="55"/>
    </location>
</feature>
<feature type="transmembrane region" description="Helical" evidence="1">
    <location>
        <begin position="6"/>
        <end position="30"/>
    </location>
</feature>